<proteinExistence type="predicted"/>
<dbReference type="RefSeq" id="WP_061518330.1">
    <property type="nucleotide sequence ID" value="NZ_JRUE01000081.1"/>
</dbReference>
<dbReference type="EMBL" id="JRUE01000081">
    <property type="protein sequence ID" value="KXZ72780.1"/>
    <property type="molecule type" value="Genomic_DNA"/>
</dbReference>
<dbReference type="Proteomes" id="UP000075680">
    <property type="component" value="Unassembled WGS sequence"/>
</dbReference>
<organism evidence="1 2">
    <name type="scientific">Acinetobacter venetianus</name>
    <dbReference type="NCBI Taxonomy" id="52133"/>
    <lineage>
        <taxon>Bacteria</taxon>
        <taxon>Pseudomonadati</taxon>
        <taxon>Pseudomonadota</taxon>
        <taxon>Gammaproteobacteria</taxon>
        <taxon>Moraxellales</taxon>
        <taxon>Moraxellaceae</taxon>
        <taxon>Acinetobacter</taxon>
    </lineage>
</organism>
<dbReference type="AlphaFoldDB" id="A0A150HZQ1"/>
<dbReference type="PATRIC" id="fig|52133.18.peg.981"/>
<sequence length="81" mass="9108">MQNDSNLNYVAHLIIETFTENGMDAPYIADKTQQFLGHHSKGESLEWACNFLDRKNQATLAEKLGVTVEMLRVTGKVLAKI</sequence>
<gene>
    <name evidence="1" type="ORF">AVENLUH5627_00948</name>
</gene>
<accession>A0A150HZQ1</accession>
<protein>
    <submittedName>
        <fullName evidence="1">Uncharacterized protein</fullName>
    </submittedName>
</protein>
<evidence type="ECO:0000313" key="2">
    <source>
        <dbReference type="Proteomes" id="UP000075680"/>
    </source>
</evidence>
<evidence type="ECO:0000313" key="1">
    <source>
        <dbReference type="EMBL" id="KXZ72780.1"/>
    </source>
</evidence>
<name>A0A150HZQ1_9GAMM</name>
<comment type="caution">
    <text evidence="1">The sequence shown here is derived from an EMBL/GenBank/DDBJ whole genome shotgun (WGS) entry which is preliminary data.</text>
</comment>
<reference evidence="1 2" key="1">
    <citation type="journal article" date="2016" name="Sci. Rep.">
        <title>Genomic and phenotypic characterization of the species Acinetobacter venetianus.</title>
        <authorList>
            <person name="Fondi M."/>
            <person name="Maida I."/>
            <person name="Perrin E."/>
            <person name="Orlandini V."/>
            <person name="La Torre L."/>
            <person name="Bosi E."/>
            <person name="Negroni A."/>
            <person name="Zanaroli G."/>
            <person name="Fava F."/>
            <person name="Decorosi F."/>
            <person name="Giovannetti L."/>
            <person name="Viti C."/>
            <person name="Vaneechoutte M."/>
            <person name="Dijkshoorn L."/>
            <person name="Fani R."/>
        </authorList>
    </citation>
    <scope>NUCLEOTIDE SEQUENCE [LARGE SCALE GENOMIC DNA]</scope>
    <source>
        <strain evidence="1 2">LUH5627</strain>
    </source>
</reference>